<evidence type="ECO:0000259" key="4">
    <source>
        <dbReference type="Pfam" id="PF01814"/>
    </source>
</evidence>
<reference evidence="5" key="1">
    <citation type="journal article" date="2007" name="J. Bacteriol.">
        <title>Comparative genome analysis of four magnetotactic bacteria reveals a complex set of group-specific genes implicated in magnetosome biomineralization and function.</title>
        <authorList>
            <person name="Richter M."/>
            <person name="Kube M."/>
            <person name="Bazylinski D.A."/>
            <person name="Lombardot T."/>
            <person name="Gloeckner F.O."/>
            <person name="Reinhardt R."/>
            <person name="Schueler D."/>
        </authorList>
    </citation>
    <scope>NUCLEOTIDE SEQUENCE</scope>
    <source>
        <strain evidence="5">MSR-1</strain>
    </source>
</reference>
<evidence type="ECO:0000313" key="5">
    <source>
        <dbReference type="EMBL" id="CAM75698.1"/>
    </source>
</evidence>
<sequence length="161" mass="18577">MDHLKHAEATMSLLDLLHLGAKPPVPSPVDELIQWDQTLSVGNPMIDNEHREIIHVLNRFYADWITAGHHLDVEEELHHLSALVDTHFANEEELMTRRHCPSLTDHIQDHRQMQAELRAITASFTTLGSAKLEARLLRFIRKLVMGHVLSWDMDARDYLRA</sequence>
<dbReference type="InterPro" id="IPR012827">
    <property type="entry name" value="Hemerythrin_metal-bd"/>
</dbReference>
<dbReference type="AlphaFoldDB" id="A4TYJ1"/>
<dbReference type="EMBL" id="CU459003">
    <property type="protein sequence ID" value="CAM75698.1"/>
    <property type="molecule type" value="Genomic_DNA"/>
</dbReference>
<gene>
    <name evidence="5" type="ORF">MGR_0472</name>
</gene>
<dbReference type="SUPFAM" id="SSF47188">
    <property type="entry name" value="Hemerythrin-like"/>
    <property type="match status" value="1"/>
</dbReference>
<dbReference type="Gene3D" id="1.20.120.50">
    <property type="entry name" value="Hemerythrin-like"/>
    <property type="match status" value="1"/>
</dbReference>
<organism evidence="5">
    <name type="scientific">Magnetospirillum gryphiswaldense</name>
    <dbReference type="NCBI Taxonomy" id="55518"/>
    <lineage>
        <taxon>Bacteria</taxon>
        <taxon>Pseudomonadati</taxon>
        <taxon>Pseudomonadota</taxon>
        <taxon>Alphaproteobacteria</taxon>
        <taxon>Rhodospirillales</taxon>
        <taxon>Rhodospirillaceae</taxon>
        <taxon>Magnetospirillum</taxon>
    </lineage>
</organism>
<keyword evidence="3" id="KW-0408">Iron</keyword>
<dbReference type="GO" id="GO:0046872">
    <property type="term" value="F:metal ion binding"/>
    <property type="evidence" value="ECO:0007669"/>
    <property type="project" value="UniProtKB-KW"/>
</dbReference>
<dbReference type="InterPro" id="IPR050669">
    <property type="entry name" value="Hemerythrin"/>
</dbReference>
<accession>A4TYJ1</accession>
<dbReference type="InterPro" id="IPR035938">
    <property type="entry name" value="Hemerythrin-like_sf"/>
</dbReference>
<dbReference type="CDD" id="cd12107">
    <property type="entry name" value="Hemerythrin"/>
    <property type="match status" value="1"/>
</dbReference>
<evidence type="ECO:0000256" key="3">
    <source>
        <dbReference type="ARBA" id="ARBA00023004"/>
    </source>
</evidence>
<protein>
    <submittedName>
        <fullName evidence="5">Hemerythrin-like protein PA1673</fullName>
    </submittedName>
</protein>
<dbReference type="NCBIfam" id="TIGR02481">
    <property type="entry name" value="hemeryth_dom"/>
    <property type="match status" value="1"/>
</dbReference>
<dbReference type="Pfam" id="PF01814">
    <property type="entry name" value="Hemerythrin"/>
    <property type="match status" value="1"/>
</dbReference>
<name>A4TYJ1_9PROT</name>
<feature type="domain" description="Hemerythrin-like" evidence="4">
    <location>
        <begin position="44"/>
        <end position="152"/>
    </location>
</feature>
<dbReference type="PANTHER" id="PTHR37164">
    <property type="entry name" value="BACTERIOHEMERYTHRIN"/>
    <property type="match status" value="1"/>
</dbReference>
<proteinExistence type="inferred from homology"/>
<dbReference type="InterPro" id="IPR012312">
    <property type="entry name" value="Hemerythrin-like"/>
</dbReference>
<evidence type="ECO:0000256" key="1">
    <source>
        <dbReference type="ARBA" id="ARBA00010587"/>
    </source>
</evidence>
<comment type="similarity">
    <text evidence="1">Belongs to the hemerythrin family.</text>
</comment>
<evidence type="ECO:0000256" key="2">
    <source>
        <dbReference type="ARBA" id="ARBA00022723"/>
    </source>
</evidence>
<dbReference type="PANTHER" id="PTHR37164:SF1">
    <property type="entry name" value="BACTERIOHEMERYTHRIN"/>
    <property type="match status" value="1"/>
</dbReference>
<keyword evidence="2" id="KW-0479">Metal-binding</keyword>